<dbReference type="RefSeq" id="WP_067383116.1">
    <property type="nucleotide sequence ID" value="NZ_CP015839.1"/>
</dbReference>
<dbReference type="GO" id="GO:0052621">
    <property type="term" value="F:diguanylate cyclase activity"/>
    <property type="evidence" value="ECO:0007669"/>
    <property type="project" value="UniProtKB-EC"/>
</dbReference>
<dbReference type="CDD" id="cd01949">
    <property type="entry name" value="GGDEF"/>
    <property type="match status" value="1"/>
</dbReference>
<comment type="cofactor">
    <cofactor evidence="1">
        <name>Mg(2+)</name>
        <dbReference type="ChEBI" id="CHEBI:18420"/>
    </cofactor>
</comment>
<evidence type="ECO:0000256" key="2">
    <source>
        <dbReference type="ARBA" id="ARBA00012528"/>
    </source>
</evidence>
<reference evidence="6" key="1">
    <citation type="submission" date="2016-05" db="EMBL/GenBank/DDBJ databases">
        <authorList>
            <person name="Baek K."/>
            <person name="Yang S.-J."/>
        </authorList>
    </citation>
    <scope>NUCLEOTIDE SEQUENCE [LARGE SCALE GENOMIC DNA]</scope>
    <source>
        <strain evidence="6">ST58-10</strain>
    </source>
</reference>
<dbReference type="EMBL" id="CP015839">
    <property type="protein sequence ID" value="ANG63327.1"/>
    <property type="molecule type" value="Genomic_DNA"/>
</dbReference>
<dbReference type="AlphaFoldDB" id="A0A1A9EZL1"/>
<evidence type="ECO:0000313" key="5">
    <source>
        <dbReference type="EMBL" id="ANG63327.1"/>
    </source>
</evidence>
<dbReference type="PROSITE" id="PS50887">
    <property type="entry name" value="GGDEF"/>
    <property type="match status" value="1"/>
</dbReference>
<dbReference type="NCBIfam" id="TIGR00254">
    <property type="entry name" value="GGDEF"/>
    <property type="match status" value="1"/>
</dbReference>
<evidence type="ECO:0000256" key="1">
    <source>
        <dbReference type="ARBA" id="ARBA00001946"/>
    </source>
</evidence>
<dbReference type="InterPro" id="IPR000160">
    <property type="entry name" value="GGDEF_dom"/>
</dbReference>
<accession>A0A1A9EZL1</accession>
<dbReference type="OrthoDB" id="9812260at2"/>
<feature type="domain" description="GGDEF" evidence="4">
    <location>
        <begin position="205"/>
        <end position="340"/>
    </location>
</feature>
<keyword evidence="6" id="KW-1185">Reference proteome</keyword>
<dbReference type="Pfam" id="PF00990">
    <property type="entry name" value="GGDEF"/>
    <property type="match status" value="1"/>
</dbReference>
<dbReference type="PANTHER" id="PTHR45138">
    <property type="entry name" value="REGULATORY COMPONENTS OF SENSORY TRANSDUCTION SYSTEM"/>
    <property type="match status" value="1"/>
</dbReference>
<evidence type="ECO:0000259" key="4">
    <source>
        <dbReference type="PROSITE" id="PS50887"/>
    </source>
</evidence>
<protein>
    <recommendedName>
        <fullName evidence="2">diguanylate cyclase</fullName>
        <ecNumber evidence="2">2.7.7.65</ecNumber>
    </recommendedName>
</protein>
<evidence type="ECO:0000313" key="6">
    <source>
        <dbReference type="Proteomes" id="UP000078070"/>
    </source>
</evidence>
<dbReference type="SMART" id="SM00267">
    <property type="entry name" value="GGDEF"/>
    <property type="match status" value="1"/>
</dbReference>
<sequence>MKFAENSNQAADYLRRAIPLMVRYNIPPNPLNYALWYTYVSDRMPELNSVLDKTVNTYGTCPVMVSEQLFREHMIKDELESAKDIQSNLISLMNDLHDHAHETAKRTCDYSEVLQDSLSALSDGEYSELPLESIIQNLALNTEAISATTRQFQTRIDEAQAEIATLKAELQRTRQDARVDPLTGLFNRRVFDSELQQLISSPDSVNTTIVLLDIDFFKNFNDQYGHLMGDKVLQYVGKLLKENSAEPILSVRFGGEEFAILLPGSTLEDGARLAESLRDKIQAIRIKLKKSGEVISSITASFGVTQYRSRESADDFVGRADSALYLAKSQGRNQVQCADESTPAI</sequence>
<dbReference type="InterPro" id="IPR029787">
    <property type="entry name" value="Nucleotide_cyclase"/>
</dbReference>
<dbReference type="SUPFAM" id="SSF55073">
    <property type="entry name" value="Nucleotide cyclase"/>
    <property type="match status" value="1"/>
</dbReference>
<evidence type="ECO:0000256" key="3">
    <source>
        <dbReference type="SAM" id="Coils"/>
    </source>
</evidence>
<dbReference type="GO" id="GO:1902201">
    <property type="term" value="P:negative regulation of bacterial-type flagellum-dependent cell motility"/>
    <property type="evidence" value="ECO:0007669"/>
    <property type="project" value="TreeGrafter"/>
</dbReference>
<dbReference type="STRING" id="1821621.A8C75_13165"/>
<dbReference type="Gene3D" id="3.30.70.270">
    <property type="match status" value="1"/>
</dbReference>
<proteinExistence type="predicted"/>
<reference evidence="5 6" key="2">
    <citation type="journal article" date="2018" name="Int. J. Syst. Evol. Microbiol.">
        <title>Marinobacterium aestuarii sp. nov., a benzene-degrading marine bacterium isolated from estuary sediment.</title>
        <authorList>
            <person name="Bae S.S."/>
            <person name="Jung J."/>
            <person name="Chung D."/>
            <person name="Baek K."/>
        </authorList>
    </citation>
    <scope>NUCLEOTIDE SEQUENCE [LARGE SCALE GENOMIC DNA]</scope>
    <source>
        <strain evidence="5 6">ST58-10</strain>
    </source>
</reference>
<dbReference type="Proteomes" id="UP000078070">
    <property type="component" value="Chromosome"/>
</dbReference>
<dbReference type="GO" id="GO:0043709">
    <property type="term" value="P:cell adhesion involved in single-species biofilm formation"/>
    <property type="evidence" value="ECO:0007669"/>
    <property type="project" value="TreeGrafter"/>
</dbReference>
<dbReference type="EC" id="2.7.7.65" evidence="2"/>
<dbReference type="GO" id="GO:0005886">
    <property type="term" value="C:plasma membrane"/>
    <property type="evidence" value="ECO:0007669"/>
    <property type="project" value="TreeGrafter"/>
</dbReference>
<dbReference type="InterPro" id="IPR050469">
    <property type="entry name" value="Diguanylate_Cyclase"/>
</dbReference>
<organism evidence="5 6">
    <name type="scientific">Marinobacterium aestuarii</name>
    <dbReference type="NCBI Taxonomy" id="1821621"/>
    <lineage>
        <taxon>Bacteria</taxon>
        <taxon>Pseudomonadati</taxon>
        <taxon>Pseudomonadota</taxon>
        <taxon>Gammaproteobacteria</taxon>
        <taxon>Oceanospirillales</taxon>
        <taxon>Oceanospirillaceae</taxon>
        <taxon>Marinobacterium</taxon>
    </lineage>
</organism>
<dbReference type="InterPro" id="IPR043128">
    <property type="entry name" value="Rev_trsase/Diguanyl_cyclase"/>
</dbReference>
<dbReference type="PANTHER" id="PTHR45138:SF2">
    <property type="entry name" value="DIGUANYLATE CYCLASE VDCA"/>
    <property type="match status" value="1"/>
</dbReference>
<dbReference type="FunFam" id="3.30.70.270:FF:000001">
    <property type="entry name" value="Diguanylate cyclase domain protein"/>
    <property type="match status" value="1"/>
</dbReference>
<feature type="coiled-coil region" evidence="3">
    <location>
        <begin position="149"/>
        <end position="176"/>
    </location>
</feature>
<name>A0A1A9EZL1_9GAMM</name>
<keyword evidence="3" id="KW-0175">Coiled coil</keyword>
<gene>
    <name evidence="5" type="ORF">A8C75_13165</name>
</gene>
<dbReference type="KEGG" id="mars:A8C75_13165"/>